<dbReference type="Proteomes" id="UP000660729">
    <property type="component" value="Unassembled WGS sequence"/>
</dbReference>
<gene>
    <name evidence="2" type="ORF">HII31_08984</name>
</gene>
<reference evidence="2" key="1">
    <citation type="submission" date="2020-04" db="EMBL/GenBank/DDBJ databases">
        <title>Draft genome resource of the tomato pathogen Pseudocercospora fuligena.</title>
        <authorList>
            <person name="Zaccaron A."/>
        </authorList>
    </citation>
    <scope>NUCLEOTIDE SEQUENCE</scope>
    <source>
        <strain evidence="2">PF001</strain>
    </source>
</reference>
<comment type="similarity">
    <text evidence="1">Belongs to the peptidase S58 family.</text>
</comment>
<keyword evidence="2" id="KW-0031">Aminopeptidase</keyword>
<comment type="caution">
    <text evidence="2">The sequence shown here is derived from an EMBL/GenBank/DDBJ whole genome shotgun (WGS) entry which is preliminary data.</text>
</comment>
<dbReference type="GO" id="GO:0004177">
    <property type="term" value="F:aminopeptidase activity"/>
    <property type="evidence" value="ECO:0007669"/>
    <property type="project" value="UniProtKB-KW"/>
</dbReference>
<dbReference type="Pfam" id="PF03576">
    <property type="entry name" value="Peptidase_S58"/>
    <property type="match status" value="1"/>
</dbReference>
<protein>
    <submittedName>
        <fullName evidence="2">Beta-peptidyl aminopeptidase BapA</fullName>
    </submittedName>
</protein>
<keyword evidence="3" id="KW-1185">Reference proteome</keyword>
<sequence>MAPRIHDLGYSPGIHPPGPTNSILDVPGVHISQLTIPTTTSSNSKSPNSTACKGLTLISPRPPQSYHAPCAASTFTFNGNGELTGSRQISDWGFINTPIAFTNSLSLGTVFDGIWDWILEQQDSKNWSGRDRSRNYGTPAVGETADWLVNCDVKASRVGRQDVARCFQNLRSGADGGLVKEG</sequence>
<proteinExistence type="inferred from homology"/>
<dbReference type="InterPro" id="IPR005321">
    <property type="entry name" value="Peptidase_S58_DmpA"/>
</dbReference>
<dbReference type="OrthoDB" id="2107894at2759"/>
<dbReference type="SUPFAM" id="SSF56266">
    <property type="entry name" value="DmpA/ArgJ-like"/>
    <property type="match status" value="1"/>
</dbReference>
<keyword evidence="2" id="KW-0378">Hydrolase</keyword>
<evidence type="ECO:0000256" key="1">
    <source>
        <dbReference type="ARBA" id="ARBA00007068"/>
    </source>
</evidence>
<accession>A0A8H6REW0</accession>
<organism evidence="2 3">
    <name type="scientific">Pseudocercospora fuligena</name>
    <dbReference type="NCBI Taxonomy" id="685502"/>
    <lineage>
        <taxon>Eukaryota</taxon>
        <taxon>Fungi</taxon>
        <taxon>Dikarya</taxon>
        <taxon>Ascomycota</taxon>
        <taxon>Pezizomycotina</taxon>
        <taxon>Dothideomycetes</taxon>
        <taxon>Dothideomycetidae</taxon>
        <taxon>Mycosphaerellales</taxon>
        <taxon>Mycosphaerellaceae</taxon>
        <taxon>Pseudocercospora</taxon>
    </lineage>
</organism>
<feature type="non-terminal residue" evidence="2">
    <location>
        <position position="182"/>
    </location>
</feature>
<dbReference type="AlphaFoldDB" id="A0A8H6REW0"/>
<evidence type="ECO:0000313" key="2">
    <source>
        <dbReference type="EMBL" id="KAF7189664.1"/>
    </source>
</evidence>
<dbReference type="EMBL" id="JABCIY010000180">
    <property type="protein sequence ID" value="KAF7189664.1"/>
    <property type="molecule type" value="Genomic_DNA"/>
</dbReference>
<evidence type="ECO:0000313" key="3">
    <source>
        <dbReference type="Proteomes" id="UP000660729"/>
    </source>
</evidence>
<dbReference type="PANTHER" id="PTHR36512">
    <property type="entry name" value="D-AMINOPEPTIDASE"/>
    <property type="match status" value="1"/>
</dbReference>
<keyword evidence="2" id="KW-0645">Protease</keyword>
<dbReference type="Gene3D" id="3.60.70.12">
    <property type="entry name" value="L-amino peptidase D-ALA esterase/amidase"/>
    <property type="match status" value="1"/>
</dbReference>
<dbReference type="PANTHER" id="PTHR36512:SF3">
    <property type="entry name" value="BLR5678 PROTEIN"/>
    <property type="match status" value="1"/>
</dbReference>
<dbReference type="InterPro" id="IPR016117">
    <property type="entry name" value="ArgJ-like_dom_sf"/>
</dbReference>
<name>A0A8H6REW0_9PEZI</name>